<accession>L9ZZG8</accession>
<evidence type="ECO:0008006" key="3">
    <source>
        <dbReference type="Google" id="ProtNLM"/>
    </source>
</evidence>
<reference evidence="1 2" key="1">
    <citation type="journal article" date="2014" name="PLoS Genet.">
        <title>Phylogenetically driven sequencing of extremely halophilic archaea reveals strategies for static and dynamic osmo-response.</title>
        <authorList>
            <person name="Becker E.A."/>
            <person name="Seitzer P.M."/>
            <person name="Tritt A."/>
            <person name="Larsen D."/>
            <person name="Krusor M."/>
            <person name="Yao A.I."/>
            <person name="Wu D."/>
            <person name="Madern D."/>
            <person name="Eisen J.A."/>
            <person name="Darling A.E."/>
            <person name="Facciotti M.T."/>
        </authorList>
    </citation>
    <scope>NUCLEOTIDE SEQUENCE [LARGE SCALE GENOMIC DNA]</scope>
    <source>
        <strain evidence="1 2">DSM 12281</strain>
    </source>
</reference>
<keyword evidence="2" id="KW-1185">Reference proteome</keyword>
<comment type="caution">
    <text evidence="1">The sequence shown here is derived from an EMBL/GenBank/DDBJ whole genome shotgun (WGS) entry which is preliminary data.</text>
</comment>
<evidence type="ECO:0000313" key="2">
    <source>
        <dbReference type="Proteomes" id="UP000011648"/>
    </source>
</evidence>
<dbReference type="STRING" id="1230458.C484_10576"/>
<name>L9ZZG8_9EURY</name>
<dbReference type="AlphaFoldDB" id="L9ZZG8"/>
<dbReference type="Proteomes" id="UP000011648">
    <property type="component" value="Unassembled WGS sequence"/>
</dbReference>
<organism evidence="1 2">
    <name type="scientific">Natrialba taiwanensis DSM 12281</name>
    <dbReference type="NCBI Taxonomy" id="1230458"/>
    <lineage>
        <taxon>Archaea</taxon>
        <taxon>Methanobacteriati</taxon>
        <taxon>Methanobacteriota</taxon>
        <taxon>Stenosarchaea group</taxon>
        <taxon>Halobacteria</taxon>
        <taxon>Halobacteriales</taxon>
        <taxon>Natrialbaceae</taxon>
        <taxon>Natrialba</taxon>
    </lineage>
</organism>
<evidence type="ECO:0000313" key="1">
    <source>
        <dbReference type="EMBL" id="ELY91466.1"/>
    </source>
</evidence>
<sequence>MVKRKTNPRTQITEIQKAFESDIYHRLIRDSDGEPLSPEIRERVVEEDALGLETIQLQFEFPENPEAAADFEDWLDGKIRSDVLESASRRQVVDGRHYSSDYLYQSSQQGVKHSHRELRRAGVDLSDEDTQIGTVLRTPVHEDILSSAYVRAYDELDNITSEMSTEISRVMSDSLAEGVNPRETARRMTDRVDVGLTRGRRIARTETARTYNLHSAARYSDLGVTEVRILTANPCDRCVDLRESGPYPIEEAGSLLPEHPNCVCSLAPITETMQ</sequence>
<proteinExistence type="predicted"/>
<dbReference type="EMBL" id="AOIL01000037">
    <property type="protein sequence ID" value="ELY91466.1"/>
    <property type="molecule type" value="Genomic_DNA"/>
</dbReference>
<protein>
    <recommendedName>
        <fullName evidence="3">Phage head morphogenesis domain-containing protein</fullName>
    </recommendedName>
</protein>
<gene>
    <name evidence="1" type="ORF">C484_10576</name>
</gene>